<feature type="region of interest" description="Disordered" evidence="1">
    <location>
        <begin position="13"/>
        <end position="38"/>
    </location>
</feature>
<name>A0A165GFY0_9BASI</name>
<dbReference type="Proteomes" id="UP000076842">
    <property type="component" value="Unassembled WGS sequence"/>
</dbReference>
<accession>A0A165GFY0</accession>
<dbReference type="AlphaFoldDB" id="A0A165GFY0"/>
<evidence type="ECO:0000313" key="3">
    <source>
        <dbReference type="Proteomes" id="UP000076842"/>
    </source>
</evidence>
<sequence length="309" mass="34195">MASFLLDRFDQLHSSESPGGDSVNGITGPGLGPLTVEDLPHSSQALAGGGWASTGWGVTAAAGFPDMFDEPTDASRIGQQDYVTLANSLAFKRKFSALQTDELLDFVNDADPTTCQMKLFANTILMRDMLQTVVGSIMQKWVVPANTQEDVFNNTPQTRELTQLIVKRMGERRSWMLRKLKATLSGTLADAQKELTIPAYAFEFDTPHWTRLAFIRATLRVHIKDGGTTVQNDDGTSERIPKEFWQYLDDCLKAAKSRHGGDRGRWASFLRNVLQCDLQDHPVGGLCPKSVNEPMGIRSAAQVKTERME</sequence>
<protein>
    <submittedName>
        <fullName evidence="2">Uncharacterized protein</fullName>
    </submittedName>
</protein>
<dbReference type="InParanoid" id="A0A165GFY0"/>
<gene>
    <name evidence="2" type="ORF">CALCODRAFT_508442</name>
</gene>
<dbReference type="EMBL" id="KV423956">
    <property type="protein sequence ID" value="KZT58020.1"/>
    <property type="molecule type" value="Genomic_DNA"/>
</dbReference>
<keyword evidence="3" id="KW-1185">Reference proteome</keyword>
<proteinExistence type="predicted"/>
<dbReference type="OrthoDB" id="3404535at2759"/>
<organism evidence="2 3">
    <name type="scientific">Calocera cornea HHB12733</name>
    <dbReference type="NCBI Taxonomy" id="1353952"/>
    <lineage>
        <taxon>Eukaryota</taxon>
        <taxon>Fungi</taxon>
        <taxon>Dikarya</taxon>
        <taxon>Basidiomycota</taxon>
        <taxon>Agaricomycotina</taxon>
        <taxon>Dacrymycetes</taxon>
        <taxon>Dacrymycetales</taxon>
        <taxon>Dacrymycetaceae</taxon>
        <taxon>Calocera</taxon>
    </lineage>
</organism>
<reference evidence="2 3" key="1">
    <citation type="journal article" date="2016" name="Mol. Biol. Evol.">
        <title>Comparative Genomics of Early-Diverging Mushroom-Forming Fungi Provides Insights into the Origins of Lignocellulose Decay Capabilities.</title>
        <authorList>
            <person name="Nagy L.G."/>
            <person name="Riley R."/>
            <person name="Tritt A."/>
            <person name="Adam C."/>
            <person name="Daum C."/>
            <person name="Floudas D."/>
            <person name="Sun H."/>
            <person name="Yadav J.S."/>
            <person name="Pangilinan J."/>
            <person name="Larsson K.H."/>
            <person name="Matsuura K."/>
            <person name="Barry K."/>
            <person name="Labutti K."/>
            <person name="Kuo R."/>
            <person name="Ohm R.A."/>
            <person name="Bhattacharya S.S."/>
            <person name="Shirouzu T."/>
            <person name="Yoshinaga Y."/>
            <person name="Martin F.M."/>
            <person name="Grigoriev I.V."/>
            <person name="Hibbett D.S."/>
        </authorList>
    </citation>
    <scope>NUCLEOTIDE SEQUENCE [LARGE SCALE GENOMIC DNA]</scope>
    <source>
        <strain evidence="2 3">HHB12733</strain>
    </source>
</reference>
<evidence type="ECO:0000256" key="1">
    <source>
        <dbReference type="SAM" id="MobiDB-lite"/>
    </source>
</evidence>
<evidence type="ECO:0000313" key="2">
    <source>
        <dbReference type="EMBL" id="KZT58020.1"/>
    </source>
</evidence>